<name>A0A1I7NEZ2_9HYPH</name>
<dbReference type="OrthoDB" id="9786833at2"/>
<accession>A0A1I7NEZ2</accession>
<dbReference type="EMBL" id="FPCH01000002">
    <property type="protein sequence ID" value="SFV33231.1"/>
    <property type="molecule type" value="Genomic_DNA"/>
</dbReference>
<protein>
    <submittedName>
        <fullName evidence="5">Amino acid/amide ABC transporter substrate-binding protein, HAAT family</fullName>
    </submittedName>
</protein>
<evidence type="ECO:0000313" key="5">
    <source>
        <dbReference type="EMBL" id="SFV33231.1"/>
    </source>
</evidence>
<keyword evidence="3" id="KW-0029">Amino-acid transport</keyword>
<dbReference type="CDD" id="cd06336">
    <property type="entry name" value="PBP1_ABC_ligand_binding-like"/>
    <property type="match status" value="1"/>
</dbReference>
<gene>
    <name evidence="5" type="ORF">SAMN04488557_1885</name>
</gene>
<comment type="similarity">
    <text evidence="1">Belongs to the leucine-binding protein family.</text>
</comment>
<dbReference type="PANTHER" id="PTHR30483">
    <property type="entry name" value="LEUCINE-SPECIFIC-BINDING PROTEIN"/>
    <property type="match status" value="1"/>
</dbReference>
<organism evidence="5 6">
    <name type="scientific">Hyphomicrobium facile</name>
    <dbReference type="NCBI Taxonomy" id="51670"/>
    <lineage>
        <taxon>Bacteria</taxon>
        <taxon>Pseudomonadati</taxon>
        <taxon>Pseudomonadota</taxon>
        <taxon>Alphaproteobacteria</taxon>
        <taxon>Hyphomicrobiales</taxon>
        <taxon>Hyphomicrobiaceae</taxon>
        <taxon>Hyphomicrobium</taxon>
    </lineage>
</organism>
<dbReference type="InterPro" id="IPR028081">
    <property type="entry name" value="Leu-bd"/>
</dbReference>
<keyword evidence="3" id="KW-0813">Transport</keyword>
<reference evidence="6" key="1">
    <citation type="submission" date="2016-10" db="EMBL/GenBank/DDBJ databases">
        <authorList>
            <person name="Varghese N."/>
            <person name="Submissions S."/>
        </authorList>
    </citation>
    <scope>NUCLEOTIDE SEQUENCE [LARGE SCALE GENOMIC DNA]</scope>
    <source>
        <strain evidence="6">DSM 1565</strain>
    </source>
</reference>
<evidence type="ECO:0000259" key="4">
    <source>
        <dbReference type="Pfam" id="PF13458"/>
    </source>
</evidence>
<keyword evidence="2" id="KW-0732">Signal</keyword>
<keyword evidence="6" id="KW-1185">Reference proteome</keyword>
<dbReference type="InterPro" id="IPR028082">
    <property type="entry name" value="Peripla_BP_I"/>
</dbReference>
<dbReference type="STRING" id="51670.SAMN04488557_1885"/>
<proteinExistence type="inferred from homology"/>
<dbReference type="SUPFAM" id="SSF53822">
    <property type="entry name" value="Periplasmic binding protein-like I"/>
    <property type="match status" value="1"/>
</dbReference>
<dbReference type="InterPro" id="IPR051010">
    <property type="entry name" value="BCAA_transport"/>
</dbReference>
<dbReference type="Pfam" id="PF13458">
    <property type="entry name" value="Peripla_BP_6"/>
    <property type="match status" value="1"/>
</dbReference>
<evidence type="ECO:0000256" key="1">
    <source>
        <dbReference type="ARBA" id="ARBA00010062"/>
    </source>
</evidence>
<evidence type="ECO:0000256" key="3">
    <source>
        <dbReference type="ARBA" id="ARBA00022970"/>
    </source>
</evidence>
<dbReference type="Gene3D" id="3.40.50.2300">
    <property type="match status" value="2"/>
</dbReference>
<dbReference type="AlphaFoldDB" id="A0A1I7NEZ2"/>
<dbReference type="Proteomes" id="UP000199423">
    <property type="component" value="Unassembled WGS sequence"/>
</dbReference>
<evidence type="ECO:0000256" key="2">
    <source>
        <dbReference type="ARBA" id="ARBA00022729"/>
    </source>
</evidence>
<dbReference type="PANTHER" id="PTHR30483:SF6">
    <property type="entry name" value="PERIPLASMIC BINDING PROTEIN OF ABC TRANSPORTER FOR NATURAL AMINO ACIDS"/>
    <property type="match status" value="1"/>
</dbReference>
<sequence>MAVRPRSAVASALAVAMRDFGLGSQTVLKIGILAPLTGPLKAWALPGFNGSLIWVERINAAGGLKVGSRKYKLELIQFDTNYQPDLALQGARKLIMEDGVKLILMIGGNDLTAEVRRLISQHRMLVATLLPSDLSPDVPTLVAPSEVHPIYNVTGVEWLRRKHPELKTAALCAQRDLLGLPSIATYRAAFEAAGIELVAERVFEPETSDFGPIVDELMAKKPDILCWDTAYEPFVHSLTIEAFKRGFRGRLLSCTCDNYPELIRRTSVEFMEGFVFQFPDFDDPRLNDGHTNFEDPGKFYEEFCRRFPGTWSAVSWEYASTLELWKSAVQRARTFEPFSVLAAMKVGGIGPHAFGEARWWGKDLFGIDNALVGEWPVVAIVDGKARIQEFGSIADWWSKHRSILVKHMRSMNLMWDQREHLAASAETLDRLTAQDS</sequence>
<feature type="domain" description="Leucine-binding protein" evidence="4">
    <location>
        <begin position="28"/>
        <end position="374"/>
    </location>
</feature>
<evidence type="ECO:0000313" key="6">
    <source>
        <dbReference type="Proteomes" id="UP000199423"/>
    </source>
</evidence>
<dbReference type="GO" id="GO:0006865">
    <property type="term" value="P:amino acid transport"/>
    <property type="evidence" value="ECO:0007669"/>
    <property type="project" value="UniProtKB-KW"/>
</dbReference>